<accession>A0A9X6VBT0</accession>
<dbReference type="Proteomes" id="UP000220397">
    <property type="component" value="Unassembled WGS sequence"/>
</dbReference>
<proteinExistence type="predicted"/>
<dbReference type="AlphaFoldDB" id="A0A9X6VBT0"/>
<gene>
    <name evidence="3" type="ORF">CN398_12220</name>
</gene>
<reference evidence="3 4" key="1">
    <citation type="submission" date="2017-09" db="EMBL/GenBank/DDBJ databases">
        <title>Large-scale bioinformatics analysis of Bacillus genomes uncovers conserved roles of natural products in bacterial physiology.</title>
        <authorList>
            <consortium name="Agbiome Team Llc"/>
            <person name="Bleich R.M."/>
            <person name="Kirk G.J."/>
            <person name="Santa Maria K.C."/>
            <person name="Allen S.E."/>
            <person name="Farag S."/>
            <person name="Shank E.A."/>
            <person name="Bowers A."/>
        </authorList>
    </citation>
    <scope>NUCLEOTIDE SEQUENCE [LARGE SCALE GENOMIC DNA]</scope>
    <source>
        <strain evidence="3 4">AFS015413</strain>
    </source>
</reference>
<feature type="compositionally biased region" description="Basic and acidic residues" evidence="2">
    <location>
        <begin position="104"/>
        <end position="116"/>
    </location>
</feature>
<evidence type="ECO:0000313" key="3">
    <source>
        <dbReference type="EMBL" id="PFB07552.1"/>
    </source>
</evidence>
<dbReference type="RefSeq" id="WP_098369038.1">
    <property type="nucleotide sequence ID" value="NZ_JARSYC010000101.1"/>
</dbReference>
<evidence type="ECO:0000256" key="1">
    <source>
        <dbReference type="SAM" id="Coils"/>
    </source>
</evidence>
<evidence type="ECO:0000256" key="2">
    <source>
        <dbReference type="SAM" id="MobiDB-lite"/>
    </source>
</evidence>
<feature type="region of interest" description="Disordered" evidence="2">
    <location>
        <begin position="97"/>
        <end position="116"/>
    </location>
</feature>
<protein>
    <submittedName>
        <fullName evidence="3">Uncharacterized protein</fullName>
    </submittedName>
</protein>
<organism evidence="3 4">
    <name type="scientific">Bacillus thuringiensis</name>
    <dbReference type="NCBI Taxonomy" id="1428"/>
    <lineage>
        <taxon>Bacteria</taxon>
        <taxon>Bacillati</taxon>
        <taxon>Bacillota</taxon>
        <taxon>Bacilli</taxon>
        <taxon>Bacillales</taxon>
        <taxon>Bacillaceae</taxon>
        <taxon>Bacillus</taxon>
        <taxon>Bacillus cereus group</taxon>
    </lineage>
</organism>
<sequence length="224" mass="25377">MARETNPLQIIRFDGRDCFMEVLNTGFDIGKVYMNFITYDQNKKAGERYTAKIPIYMDIDKFLVLSADIMSGKIHKLAENEKAKGAKYPGKIFDDMGGTPAESLKQRGKEREDGMSESRVLKLLPGSKLPFLFQAELGKGEKNEKGLIVPRYGTNPEQLVRIPMQGDDLKRFALVVKTHIDAYITAKYSNEQSEKTLKELKETSKKLEELITKLTKTDTGNSKK</sequence>
<comment type="caution">
    <text evidence="3">The sequence shown here is derived from an EMBL/GenBank/DDBJ whole genome shotgun (WGS) entry which is preliminary data.</text>
</comment>
<evidence type="ECO:0000313" key="4">
    <source>
        <dbReference type="Proteomes" id="UP000220397"/>
    </source>
</evidence>
<dbReference type="EMBL" id="NTUS01000034">
    <property type="protein sequence ID" value="PFB07552.1"/>
    <property type="molecule type" value="Genomic_DNA"/>
</dbReference>
<name>A0A9X6VBT0_BACTU</name>
<feature type="coiled-coil region" evidence="1">
    <location>
        <begin position="190"/>
        <end position="217"/>
    </location>
</feature>
<keyword evidence="1" id="KW-0175">Coiled coil</keyword>